<keyword evidence="1" id="KW-0812">Transmembrane</keyword>
<dbReference type="PaxDb" id="243230-DR_0632"/>
<accession>Q9RWN4</accession>
<proteinExistence type="predicted"/>
<dbReference type="SUPFAM" id="SSF56219">
    <property type="entry name" value="DNase I-like"/>
    <property type="match status" value="1"/>
</dbReference>
<keyword evidence="1" id="KW-1133">Transmembrane helix</keyword>
<dbReference type="Proteomes" id="UP000002524">
    <property type="component" value="Chromosome 1"/>
</dbReference>
<feature type="domain" description="Endonuclease/exonuclease/phosphatase" evidence="2">
    <location>
        <begin position="100"/>
        <end position="318"/>
    </location>
</feature>
<organism evidence="3 4">
    <name type="scientific">Deinococcus radiodurans (strain ATCC 13939 / DSM 20539 / JCM 16871 / CCUG 27074 / LMG 4051 / NBRC 15346 / NCIMB 9279 / VKM B-1422 / R1)</name>
    <dbReference type="NCBI Taxonomy" id="243230"/>
    <lineage>
        <taxon>Bacteria</taxon>
        <taxon>Thermotogati</taxon>
        <taxon>Deinococcota</taxon>
        <taxon>Deinococci</taxon>
        <taxon>Deinococcales</taxon>
        <taxon>Deinococcaceae</taxon>
        <taxon>Deinococcus</taxon>
    </lineage>
</organism>
<reference evidence="3 4" key="1">
    <citation type="journal article" date="1999" name="Science">
        <title>Genome sequence of the radioresistant bacterium Deinococcus radiodurans R1.</title>
        <authorList>
            <person name="White O."/>
            <person name="Eisen J.A."/>
            <person name="Heidelberg J.F."/>
            <person name="Hickey E.K."/>
            <person name="Peterson J.D."/>
            <person name="Dodson R.J."/>
            <person name="Haft D.H."/>
            <person name="Gwinn M.L."/>
            <person name="Nelson W.C."/>
            <person name="Richardson D.L."/>
            <person name="Moffat K.S."/>
            <person name="Qin H."/>
            <person name="Jiang L."/>
            <person name="Pamphile W."/>
            <person name="Crosby M."/>
            <person name="Shen M."/>
            <person name="Vamathevan J.J."/>
            <person name="Lam P."/>
            <person name="McDonald L."/>
            <person name="Utterback T."/>
            <person name="Zalewski C."/>
            <person name="Makarova K.S."/>
            <person name="Aravind L."/>
            <person name="Daly M.J."/>
            <person name="Minton K.W."/>
            <person name="Fleischmann R.D."/>
            <person name="Ketchum K.A."/>
            <person name="Nelson K.E."/>
            <person name="Salzberg S."/>
            <person name="Smith H.O."/>
            <person name="Venter J.C."/>
            <person name="Fraser C.M."/>
        </authorList>
    </citation>
    <scope>NUCLEOTIDE SEQUENCE [LARGE SCALE GENOMIC DNA]</scope>
    <source>
        <strain evidence="4">ATCC 13939 / DSM 20539 / JCM 16871 / LMG 4051 / NBRC 15346 / NCIMB 9279 / R1 / VKM B-1422</strain>
    </source>
</reference>
<dbReference type="InterPro" id="IPR005135">
    <property type="entry name" value="Endo/exonuclease/phosphatase"/>
</dbReference>
<dbReference type="KEGG" id="dra:DR_0632"/>
<dbReference type="PATRIC" id="fig|243230.17.peg.811"/>
<evidence type="ECO:0000313" key="3">
    <source>
        <dbReference type="EMBL" id="AAF10216.1"/>
    </source>
</evidence>
<dbReference type="OrthoDB" id="65091at2"/>
<keyword evidence="4" id="KW-1185">Reference proteome</keyword>
<dbReference type="EnsemblBacteria" id="AAF10216">
    <property type="protein sequence ID" value="AAF10216"/>
    <property type="gene ID" value="DR_0632"/>
</dbReference>
<dbReference type="EMBL" id="AE000513">
    <property type="protein sequence ID" value="AAF10216.1"/>
    <property type="molecule type" value="Genomic_DNA"/>
</dbReference>
<dbReference type="InParanoid" id="Q9RWN4"/>
<gene>
    <name evidence="3" type="ordered locus">DR_0632</name>
</gene>
<evidence type="ECO:0000313" key="4">
    <source>
        <dbReference type="Proteomes" id="UP000002524"/>
    </source>
</evidence>
<dbReference type="HOGENOM" id="CLU_069581_0_0_0"/>
<sequence length="329" mass="36836">MSSAPRWRSLLWPLGLTLLTLSWGALVRARSETWWWVSVLDLLPPQVWAPLPLWWAVQAARRHKNWELNLSLLALAALLGQAGWTWHPVQTSDARPLTILSLNADFASAPAAQVAALARREGADLLLIQEGLTRQRDTVTYAAALRRALPGWHFAQHDELLSFSRLPLLEAGPVTFPHSPHALLWMRVRWDGQVLNIYNVHLTTNGLLPSRSDTRLGRTLPQRVSRRLQVKRDFLSLVAGQLRRPGPALFVGDFNAPPRGELAARLRVLGLQDAFAVAGSGFGFTHAAQLGHSRIDYVWESGLQVDEARALPDRLSDHRALLVRLSSWR</sequence>
<dbReference type="eggNOG" id="COG3021">
    <property type="taxonomic scope" value="Bacteria"/>
</dbReference>
<dbReference type="AlphaFoldDB" id="Q9RWN4"/>
<keyword evidence="1" id="KW-0472">Membrane</keyword>
<feature type="transmembrane region" description="Helical" evidence="1">
    <location>
        <begin position="34"/>
        <end position="56"/>
    </location>
</feature>
<dbReference type="InterPro" id="IPR036691">
    <property type="entry name" value="Endo/exonu/phosph_ase_sf"/>
</dbReference>
<dbReference type="STRING" id="243230.DR_0632"/>
<name>Q9RWN4_DEIRA</name>
<evidence type="ECO:0000256" key="1">
    <source>
        <dbReference type="SAM" id="Phobius"/>
    </source>
</evidence>
<dbReference type="GeneID" id="69516878"/>
<protein>
    <recommendedName>
        <fullName evidence="2">Endonuclease/exonuclease/phosphatase domain-containing protein</fullName>
    </recommendedName>
</protein>
<dbReference type="Pfam" id="PF03372">
    <property type="entry name" value="Exo_endo_phos"/>
    <property type="match status" value="1"/>
</dbReference>
<dbReference type="GO" id="GO:0003824">
    <property type="term" value="F:catalytic activity"/>
    <property type="evidence" value="ECO:0007669"/>
    <property type="project" value="InterPro"/>
</dbReference>
<evidence type="ECO:0000259" key="2">
    <source>
        <dbReference type="Pfam" id="PF03372"/>
    </source>
</evidence>
<dbReference type="PIR" id="F75494">
    <property type="entry name" value="F75494"/>
</dbReference>
<dbReference type="RefSeq" id="WP_010887277.1">
    <property type="nucleotide sequence ID" value="NC_001263.1"/>
</dbReference>
<dbReference type="Gene3D" id="3.60.10.10">
    <property type="entry name" value="Endonuclease/exonuclease/phosphatase"/>
    <property type="match status" value="1"/>
</dbReference>